<dbReference type="InterPro" id="IPR000700">
    <property type="entry name" value="PAS-assoc_C"/>
</dbReference>
<dbReference type="Pfam" id="PF00512">
    <property type="entry name" value="HisKA"/>
    <property type="match status" value="1"/>
</dbReference>
<proteinExistence type="predicted"/>
<dbReference type="EC" id="2.7.13.3" evidence="2"/>
<dbReference type="EMBL" id="JACJST010000002">
    <property type="protein sequence ID" value="MBD2567094.1"/>
    <property type="molecule type" value="Genomic_DNA"/>
</dbReference>
<sequence length="495" mass="56288">MKQPLRILLIDDSPNERILIIRQLEQEFGEVDVEQIIDAQGLVQSINSVNFDLVITDYHLIWTNGIEILRAIKARYPEKPVVMFTNTGSQEIAVEAMKLGLDDYVIKSPEHYFRLRVAVRNALERTEERQRSFLLDLRLQSLLERLNVGVFRALPDGQLLEANSAFLQLIGLEAFPTEQQVNLNDYALQVGNYSQSKPWERQVELQRSDGSKVWVLLNESVSKFDGTTLIDGLVEDITERVQAEQQIQQLNATLEQRVVERTQQLEQVNKDLETFAYSMSHDIREPLRTIHGFARVIFEDFGDRLETTGQDYLQRIITAVQTLDDLIQNLLVYSRFSRTEILLQPVALDAIVDSALSQLREVIQEQGAAITVVRPLPIVMGNYYMLIQVVLNLLSNAIKFVAPNTQPQIKILAEASDQTVCFWVKDHGIGIAPENQQRIFQTFIRLNGADFYKGNGIGLALVCKGVERMGGKVGVQSELGKGSCFWIKLPLYEEK</sequence>
<evidence type="ECO:0000256" key="7">
    <source>
        <dbReference type="ARBA" id="ARBA00023136"/>
    </source>
</evidence>
<dbReference type="InterPro" id="IPR000014">
    <property type="entry name" value="PAS"/>
</dbReference>
<dbReference type="InterPro" id="IPR003661">
    <property type="entry name" value="HisK_dim/P_dom"/>
</dbReference>
<dbReference type="NCBIfam" id="TIGR00229">
    <property type="entry name" value="sensory_box"/>
    <property type="match status" value="1"/>
</dbReference>
<dbReference type="InterPro" id="IPR050351">
    <property type="entry name" value="BphY/WalK/GraS-like"/>
</dbReference>
<evidence type="ECO:0000259" key="10">
    <source>
        <dbReference type="PROSITE" id="PS50109"/>
    </source>
</evidence>
<dbReference type="Gene3D" id="3.30.565.10">
    <property type="entry name" value="Histidine kinase-like ATPase, C-terminal domain"/>
    <property type="match status" value="1"/>
</dbReference>
<evidence type="ECO:0000256" key="8">
    <source>
        <dbReference type="PROSITE-ProRule" id="PRU00169"/>
    </source>
</evidence>
<dbReference type="SUPFAM" id="SSF52172">
    <property type="entry name" value="CheY-like"/>
    <property type="match status" value="1"/>
</dbReference>
<evidence type="ECO:0000256" key="4">
    <source>
        <dbReference type="ARBA" id="ARBA00022679"/>
    </source>
</evidence>
<dbReference type="SUPFAM" id="SSF55874">
    <property type="entry name" value="ATPase domain of HSP90 chaperone/DNA topoisomerase II/histidine kinase"/>
    <property type="match status" value="1"/>
</dbReference>
<dbReference type="CDD" id="cd00156">
    <property type="entry name" value="REC"/>
    <property type="match status" value="1"/>
</dbReference>
<dbReference type="InterPro" id="IPR011006">
    <property type="entry name" value="CheY-like_superfamily"/>
</dbReference>
<evidence type="ECO:0000256" key="3">
    <source>
        <dbReference type="ARBA" id="ARBA00022553"/>
    </source>
</evidence>
<dbReference type="SUPFAM" id="SSF47384">
    <property type="entry name" value="Homodimeric domain of signal transducing histidine kinase"/>
    <property type="match status" value="1"/>
</dbReference>
<dbReference type="Gene3D" id="3.40.50.2300">
    <property type="match status" value="1"/>
</dbReference>
<dbReference type="PANTHER" id="PTHR42878">
    <property type="entry name" value="TWO-COMPONENT HISTIDINE KINASE"/>
    <property type="match status" value="1"/>
</dbReference>
<dbReference type="InterPro" id="IPR003594">
    <property type="entry name" value="HATPase_dom"/>
</dbReference>
<dbReference type="SMART" id="SM00448">
    <property type="entry name" value="REC"/>
    <property type="match status" value="1"/>
</dbReference>
<keyword evidence="4" id="KW-0808">Transferase</keyword>
<evidence type="ECO:0000259" key="11">
    <source>
        <dbReference type="PROSITE" id="PS50110"/>
    </source>
</evidence>
<keyword evidence="7" id="KW-0472">Membrane</keyword>
<accession>A0ABR8FAX4</accession>
<dbReference type="SUPFAM" id="SSF55785">
    <property type="entry name" value="PYP-like sensor domain (PAS domain)"/>
    <property type="match status" value="1"/>
</dbReference>
<comment type="catalytic activity">
    <reaction evidence="1">
        <text>ATP + protein L-histidine = ADP + protein N-phospho-L-histidine.</text>
        <dbReference type="EC" id="2.7.13.3"/>
    </reaction>
</comment>
<dbReference type="PROSITE" id="PS50109">
    <property type="entry name" value="HIS_KIN"/>
    <property type="match status" value="1"/>
</dbReference>
<dbReference type="Pfam" id="PF00072">
    <property type="entry name" value="Response_reg"/>
    <property type="match status" value="1"/>
</dbReference>
<dbReference type="Proteomes" id="UP000640531">
    <property type="component" value="Unassembled WGS sequence"/>
</dbReference>
<organism evidence="13 14">
    <name type="scientific">Anabaena lutea FACHB-196</name>
    <dbReference type="NCBI Taxonomy" id="2692881"/>
    <lineage>
        <taxon>Bacteria</taxon>
        <taxon>Bacillati</taxon>
        <taxon>Cyanobacteriota</taxon>
        <taxon>Cyanophyceae</taxon>
        <taxon>Nostocales</taxon>
        <taxon>Nostocaceae</taxon>
        <taxon>Anabaena</taxon>
    </lineage>
</organism>
<evidence type="ECO:0000256" key="6">
    <source>
        <dbReference type="ARBA" id="ARBA00023012"/>
    </source>
</evidence>
<dbReference type="PRINTS" id="PR00344">
    <property type="entry name" value="BCTRLSENSOR"/>
</dbReference>
<keyword evidence="6" id="KW-0902">Two-component regulatory system</keyword>
<dbReference type="PROSITE" id="PS50110">
    <property type="entry name" value="RESPONSE_REGULATORY"/>
    <property type="match status" value="1"/>
</dbReference>
<dbReference type="InterPro" id="IPR035965">
    <property type="entry name" value="PAS-like_dom_sf"/>
</dbReference>
<feature type="modified residue" description="4-aspartylphosphate" evidence="8">
    <location>
        <position position="57"/>
    </location>
</feature>
<name>A0ABR8FAX4_9NOST</name>
<keyword evidence="3 8" id="KW-0597">Phosphoprotein</keyword>
<keyword evidence="14" id="KW-1185">Reference proteome</keyword>
<feature type="coiled-coil region" evidence="9">
    <location>
        <begin position="233"/>
        <end position="271"/>
    </location>
</feature>
<feature type="domain" description="PAC" evidence="12">
    <location>
        <begin position="199"/>
        <end position="249"/>
    </location>
</feature>
<keyword evidence="9" id="KW-0175">Coiled coil</keyword>
<dbReference type="InterPro" id="IPR001789">
    <property type="entry name" value="Sig_transdc_resp-reg_receiver"/>
</dbReference>
<evidence type="ECO:0000256" key="5">
    <source>
        <dbReference type="ARBA" id="ARBA00022777"/>
    </source>
</evidence>
<protein>
    <recommendedName>
        <fullName evidence="2">histidine kinase</fullName>
        <ecNumber evidence="2">2.7.13.3</ecNumber>
    </recommendedName>
</protein>
<dbReference type="PANTHER" id="PTHR42878:SF15">
    <property type="entry name" value="BACTERIOPHYTOCHROME"/>
    <property type="match status" value="1"/>
</dbReference>
<comment type="caution">
    <text evidence="13">The sequence shown here is derived from an EMBL/GenBank/DDBJ whole genome shotgun (WGS) entry which is preliminary data.</text>
</comment>
<dbReference type="InterPro" id="IPR004358">
    <property type="entry name" value="Sig_transdc_His_kin-like_C"/>
</dbReference>
<evidence type="ECO:0000313" key="14">
    <source>
        <dbReference type="Proteomes" id="UP000640531"/>
    </source>
</evidence>
<evidence type="ECO:0000313" key="13">
    <source>
        <dbReference type="EMBL" id="MBD2567094.1"/>
    </source>
</evidence>
<evidence type="ECO:0000256" key="2">
    <source>
        <dbReference type="ARBA" id="ARBA00012438"/>
    </source>
</evidence>
<dbReference type="PROSITE" id="PS50113">
    <property type="entry name" value="PAC"/>
    <property type="match status" value="1"/>
</dbReference>
<feature type="domain" description="Response regulatory" evidence="11">
    <location>
        <begin position="6"/>
        <end position="122"/>
    </location>
</feature>
<dbReference type="SMART" id="SM00387">
    <property type="entry name" value="HATPase_c"/>
    <property type="match status" value="1"/>
</dbReference>
<dbReference type="Gene3D" id="1.10.287.130">
    <property type="match status" value="1"/>
</dbReference>
<feature type="domain" description="Histidine kinase" evidence="10">
    <location>
        <begin position="278"/>
        <end position="493"/>
    </location>
</feature>
<dbReference type="SMART" id="SM00388">
    <property type="entry name" value="HisKA"/>
    <property type="match status" value="1"/>
</dbReference>
<dbReference type="InterPro" id="IPR036097">
    <property type="entry name" value="HisK_dim/P_sf"/>
</dbReference>
<evidence type="ECO:0000259" key="12">
    <source>
        <dbReference type="PROSITE" id="PS50113"/>
    </source>
</evidence>
<keyword evidence="5" id="KW-0418">Kinase</keyword>
<dbReference type="CDD" id="cd00082">
    <property type="entry name" value="HisKA"/>
    <property type="match status" value="1"/>
</dbReference>
<dbReference type="InterPro" id="IPR005467">
    <property type="entry name" value="His_kinase_dom"/>
</dbReference>
<dbReference type="Gene3D" id="3.30.450.20">
    <property type="entry name" value="PAS domain"/>
    <property type="match status" value="1"/>
</dbReference>
<evidence type="ECO:0000256" key="1">
    <source>
        <dbReference type="ARBA" id="ARBA00000085"/>
    </source>
</evidence>
<dbReference type="InterPro" id="IPR036890">
    <property type="entry name" value="HATPase_C_sf"/>
</dbReference>
<gene>
    <name evidence="13" type="ORF">H6G59_04120</name>
</gene>
<reference evidence="13 14" key="1">
    <citation type="journal article" date="2020" name="ISME J.">
        <title>Comparative genomics reveals insights into cyanobacterial evolution and habitat adaptation.</title>
        <authorList>
            <person name="Chen M.Y."/>
            <person name="Teng W.K."/>
            <person name="Zhao L."/>
            <person name="Hu C.X."/>
            <person name="Zhou Y.K."/>
            <person name="Han B.P."/>
            <person name="Song L.R."/>
            <person name="Shu W.S."/>
        </authorList>
    </citation>
    <scope>NUCLEOTIDE SEQUENCE [LARGE SCALE GENOMIC DNA]</scope>
    <source>
        <strain evidence="13 14">FACHB-196</strain>
    </source>
</reference>
<dbReference type="Pfam" id="PF13188">
    <property type="entry name" value="PAS_8"/>
    <property type="match status" value="1"/>
</dbReference>
<dbReference type="Pfam" id="PF02518">
    <property type="entry name" value="HATPase_c"/>
    <property type="match status" value="1"/>
</dbReference>
<evidence type="ECO:0000256" key="9">
    <source>
        <dbReference type="SAM" id="Coils"/>
    </source>
</evidence>